<dbReference type="EMBL" id="JAATVY010000010">
    <property type="protein sequence ID" value="NJC71185.1"/>
    <property type="molecule type" value="Genomic_DNA"/>
</dbReference>
<name>A0ABX0Y0S7_9ACTN</name>
<dbReference type="SUPFAM" id="SSF48576">
    <property type="entry name" value="Terpenoid synthases"/>
    <property type="match status" value="1"/>
</dbReference>
<dbReference type="InterPro" id="IPR002060">
    <property type="entry name" value="Squ/phyt_synthse"/>
</dbReference>
<proteinExistence type="predicted"/>
<dbReference type="RefSeq" id="WP_167926099.1">
    <property type="nucleotide sequence ID" value="NZ_JAATVY010000010.1"/>
</dbReference>
<dbReference type="NCBIfam" id="TIGR03464">
    <property type="entry name" value="HpnC"/>
    <property type="match status" value="1"/>
</dbReference>
<evidence type="ECO:0000313" key="1">
    <source>
        <dbReference type="EMBL" id="NJC71185.1"/>
    </source>
</evidence>
<dbReference type="CDD" id="cd00683">
    <property type="entry name" value="Trans_IPPS_HH"/>
    <property type="match status" value="1"/>
</dbReference>
<comment type="caution">
    <text evidence="1">The sequence shown here is derived from an EMBL/GenBank/DDBJ whole genome shotgun (WGS) entry which is preliminary data.</text>
</comment>
<dbReference type="InterPro" id="IPR017827">
    <property type="entry name" value="HSQ_synthase_HpnC"/>
</dbReference>
<keyword evidence="1" id="KW-0808">Transferase</keyword>
<dbReference type="Gene3D" id="1.10.600.10">
    <property type="entry name" value="Farnesyl Diphosphate Synthase"/>
    <property type="match status" value="1"/>
</dbReference>
<sequence>MPPRPAGQAGGRTPEQARAGENFPVALRILPAATRRHLHALYAYARYVDDLGDEPHREATGADVIAALDRFEAELRAVHAGAPARHPVLAALAPTIAACRLPVDPLVRLVEANRIDQVVSRYPTFDQLVDYCRLSADPVGELVLHVFGAATPERLELSDRICTALQVVEHLQDVAEDFRRDRIYLPKADLDRFGVTTSDLGRSTASRQLRDLIAFESVRARAWLDAGAPLVSTLRGWARLAVSGYLAGGRAALRAIERAGYDPLPGAPKPGRRDVLTQLLAATIRGAG</sequence>
<dbReference type="SFLD" id="SFLDS00005">
    <property type="entry name" value="Isoprenoid_Synthase_Type_I"/>
    <property type="match status" value="1"/>
</dbReference>
<organism evidence="1 2">
    <name type="scientific">Planosporangium thailandense</name>
    <dbReference type="NCBI Taxonomy" id="765197"/>
    <lineage>
        <taxon>Bacteria</taxon>
        <taxon>Bacillati</taxon>
        <taxon>Actinomycetota</taxon>
        <taxon>Actinomycetes</taxon>
        <taxon>Micromonosporales</taxon>
        <taxon>Micromonosporaceae</taxon>
        <taxon>Planosporangium</taxon>
    </lineage>
</organism>
<keyword evidence="2" id="KW-1185">Reference proteome</keyword>
<dbReference type="Pfam" id="PF00494">
    <property type="entry name" value="SQS_PSY"/>
    <property type="match status" value="1"/>
</dbReference>
<dbReference type="PANTHER" id="PTHR31480">
    <property type="entry name" value="BIFUNCTIONAL LYCOPENE CYCLASE/PHYTOENE SYNTHASE"/>
    <property type="match status" value="1"/>
</dbReference>
<evidence type="ECO:0000313" key="2">
    <source>
        <dbReference type="Proteomes" id="UP000722989"/>
    </source>
</evidence>
<dbReference type="Proteomes" id="UP000722989">
    <property type="component" value="Unassembled WGS sequence"/>
</dbReference>
<dbReference type="SFLD" id="SFLDG01212">
    <property type="entry name" value="Phytoene_synthase_like"/>
    <property type="match status" value="1"/>
</dbReference>
<reference evidence="1 2" key="1">
    <citation type="submission" date="2020-03" db="EMBL/GenBank/DDBJ databases">
        <title>WGS of the type strain of Planosporangium spp.</title>
        <authorList>
            <person name="Thawai C."/>
        </authorList>
    </citation>
    <scope>NUCLEOTIDE SEQUENCE [LARGE SCALE GENOMIC DNA]</scope>
    <source>
        <strain evidence="1 2">TBRC 5610</strain>
    </source>
</reference>
<dbReference type="InterPro" id="IPR008949">
    <property type="entry name" value="Isoprenoid_synthase_dom_sf"/>
</dbReference>
<dbReference type="EC" id="2.5.1.21" evidence="1"/>
<accession>A0ABX0Y0S7</accession>
<dbReference type="GO" id="GO:0051996">
    <property type="term" value="F:squalene synthase [NAD(P)H] activity"/>
    <property type="evidence" value="ECO:0007669"/>
    <property type="project" value="UniProtKB-EC"/>
</dbReference>
<gene>
    <name evidence="1" type="primary">hpnC</name>
    <name evidence="1" type="ORF">HC031_15905</name>
</gene>
<dbReference type="SFLD" id="SFLDG01018">
    <property type="entry name" value="Squalene/Phytoene_Synthase_Lik"/>
    <property type="match status" value="1"/>
</dbReference>
<dbReference type="InterPro" id="IPR033904">
    <property type="entry name" value="Trans_IPPS_HH"/>
</dbReference>
<protein>
    <submittedName>
        <fullName evidence="1">Squalene synthase HpnC</fullName>
        <ecNumber evidence="1">2.5.1.21</ecNumber>
    </submittedName>
</protein>
<dbReference type="InterPro" id="IPR044843">
    <property type="entry name" value="Trans_IPPS_bact-type"/>
</dbReference>